<dbReference type="Pfam" id="PF01694">
    <property type="entry name" value="Rhomboid"/>
    <property type="match status" value="1"/>
</dbReference>
<feature type="compositionally biased region" description="Acidic residues" evidence="5">
    <location>
        <begin position="192"/>
        <end position="205"/>
    </location>
</feature>
<evidence type="ECO:0000256" key="2">
    <source>
        <dbReference type="ARBA" id="ARBA00022692"/>
    </source>
</evidence>
<dbReference type="InterPro" id="IPR035952">
    <property type="entry name" value="Rhomboid-like_sf"/>
</dbReference>
<proteinExistence type="predicted"/>
<feature type="region of interest" description="Disordered" evidence="5">
    <location>
        <begin position="192"/>
        <end position="220"/>
    </location>
</feature>
<protein>
    <recommendedName>
        <fullName evidence="7">Peptidase S54 rhomboid domain-containing protein</fullName>
    </recommendedName>
</protein>
<evidence type="ECO:0000256" key="3">
    <source>
        <dbReference type="ARBA" id="ARBA00022989"/>
    </source>
</evidence>
<sequence>RLIGASTIPVILLLLMWIILFVEYGFGVDLAFLGVHPLHVNGLPGIILSPFIHAGFKHLGANSIPFLVLGVALFYFYRDLALKVLVFIWLMTGILVWFGGRDAWHIGASGIIYGMASFLFFSGLIRKNNGLAALALVVVFLYGGLIWGAIPGFFPKEHISWESHLGGLFSGIVMAFYYRKSGPQRKKYSWELEEEAEDEGEDDENTYWNSTTSMWIDRED</sequence>
<keyword evidence="2 6" id="KW-0812">Transmembrane</keyword>
<feature type="transmembrane region" description="Helical" evidence="6">
    <location>
        <begin position="55"/>
        <end position="77"/>
    </location>
</feature>
<dbReference type="SUPFAM" id="SSF144091">
    <property type="entry name" value="Rhomboid-like"/>
    <property type="match status" value="1"/>
</dbReference>
<evidence type="ECO:0000256" key="4">
    <source>
        <dbReference type="ARBA" id="ARBA00023136"/>
    </source>
</evidence>
<gene>
    <name evidence="8" type="ORF">MNBD_BACTEROID07-378</name>
</gene>
<evidence type="ECO:0000256" key="5">
    <source>
        <dbReference type="SAM" id="MobiDB-lite"/>
    </source>
</evidence>
<dbReference type="Gene3D" id="1.20.1540.10">
    <property type="entry name" value="Rhomboid-like"/>
    <property type="match status" value="1"/>
</dbReference>
<feature type="transmembrane region" description="Helical" evidence="6">
    <location>
        <begin position="132"/>
        <end position="153"/>
    </location>
</feature>
<feature type="non-terminal residue" evidence="8">
    <location>
        <position position="1"/>
    </location>
</feature>
<keyword evidence="4 6" id="KW-0472">Membrane</keyword>
<dbReference type="InterPro" id="IPR050925">
    <property type="entry name" value="Rhomboid_protease_S54"/>
</dbReference>
<dbReference type="AlphaFoldDB" id="A0A3B0UPV5"/>
<accession>A0A3B0UPV5</accession>
<feature type="transmembrane region" description="Helical" evidence="6">
    <location>
        <begin position="84"/>
        <end position="100"/>
    </location>
</feature>
<reference evidence="8" key="1">
    <citation type="submission" date="2018-06" db="EMBL/GenBank/DDBJ databases">
        <authorList>
            <person name="Zhirakovskaya E."/>
        </authorList>
    </citation>
    <scope>NUCLEOTIDE SEQUENCE</scope>
</reference>
<keyword evidence="3 6" id="KW-1133">Transmembrane helix</keyword>
<evidence type="ECO:0000259" key="7">
    <source>
        <dbReference type="Pfam" id="PF01694"/>
    </source>
</evidence>
<dbReference type="PANTHER" id="PTHR43731">
    <property type="entry name" value="RHOMBOID PROTEASE"/>
    <property type="match status" value="1"/>
</dbReference>
<feature type="transmembrane region" description="Helical" evidence="6">
    <location>
        <begin position="159"/>
        <end position="178"/>
    </location>
</feature>
<organism evidence="8">
    <name type="scientific">hydrothermal vent metagenome</name>
    <dbReference type="NCBI Taxonomy" id="652676"/>
    <lineage>
        <taxon>unclassified sequences</taxon>
        <taxon>metagenomes</taxon>
        <taxon>ecological metagenomes</taxon>
    </lineage>
</organism>
<dbReference type="GO" id="GO:0016020">
    <property type="term" value="C:membrane"/>
    <property type="evidence" value="ECO:0007669"/>
    <property type="project" value="UniProtKB-SubCell"/>
</dbReference>
<feature type="transmembrane region" description="Helical" evidence="6">
    <location>
        <begin position="106"/>
        <end position="125"/>
    </location>
</feature>
<evidence type="ECO:0000256" key="1">
    <source>
        <dbReference type="ARBA" id="ARBA00004141"/>
    </source>
</evidence>
<name>A0A3B0UPV5_9ZZZZ</name>
<dbReference type="PANTHER" id="PTHR43731:SF9">
    <property type="entry name" value="SLR1461 PROTEIN"/>
    <property type="match status" value="1"/>
</dbReference>
<evidence type="ECO:0000313" key="8">
    <source>
        <dbReference type="EMBL" id="VAW28392.1"/>
    </source>
</evidence>
<feature type="transmembrane region" description="Helical" evidence="6">
    <location>
        <begin position="12"/>
        <end position="35"/>
    </location>
</feature>
<dbReference type="GO" id="GO:0004252">
    <property type="term" value="F:serine-type endopeptidase activity"/>
    <property type="evidence" value="ECO:0007669"/>
    <property type="project" value="InterPro"/>
</dbReference>
<evidence type="ECO:0000256" key="6">
    <source>
        <dbReference type="SAM" id="Phobius"/>
    </source>
</evidence>
<comment type="subcellular location">
    <subcellularLocation>
        <location evidence="1">Membrane</location>
        <topology evidence="1">Multi-pass membrane protein</topology>
    </subcellularLocation>
</comment>
<dbReference type="EMBL" id="UOET01000232">
    <property type="protein sequence ID" value="VAW28392.1"/>
    <property type="molecule type" value="Genomic_DNA"/>
</dbReference>
<dbReference type="InterPro" id="IPR022764">
    <property type="entry name" value="Peptidase_S54_rhomboid_dom"/>
</dbReference>
<feature type="domain" description="Peptidase S54 rhomboid" evidence="7">
    <location>
        <begin position="46"/>
        <end position="180"/>
    </location>
</feature>